<proteinExistence type="predicted"/>
<organism evidence="1 2">
    <name type="scientific">Arthrobacter alpinus</name>
    <dbReference type="NCBI Taxonomy" id="656366"/>
    <lineage>
        <taxon>Bacteria</taxon>
        <taxon>Bacillati</taxon>
        <taxon>Actinomycetota</taxon>
        <taxon>Actinomycetes</taxon>
        <taxon>Micrococcales</taxon>
        <taxon>Micrococcaceae</taxon>
        <taxon>Arthrobacter</taxon>
    </lineage>
</organism>
<gene>
    <name evidence="1" type="ORF">AOC05_05330</name>
</gene>
<dbReference type="RefSeq" id="WP_062006304.1">
    <property type="nucleotide sequence ID" value="NZ_CP012677.1"/>
</dbReference>
<accession>A0A0M3UFZ7</accession>
<dbReference type="AlphaFoldDB" id="A0A0M3UFZ7"/>
<evidence type="ECO:0000313" key="1">
    <source>
        <dbReference type="EMBL" id="ALE91889.1"/>
    </source>
</evidence>
<keyword evidence="2" id="KW-1185">Reference proteome</keyword>
<protein>
    <submittedName>
        <fullName evidence="1">Uncharacterized protein</fullName>
    </submittedName>
</protein>
<name>A0A0M3UFZ7_9MICC</name>
<dbReference type="Proteomes" id="UP000062833">
    <property type="component" value="Chromosome"/>
</dbReference>
<evidence type="ECO:0000313" key="2">
    <source>
        <dbReference type="Proteomes" id="UP000062833"/>
    </source>
</evidence>
<reference evidence="2" key="1">
    <citation type="submission" date="2015-09" db="EMBL/GenBank/DDBJ databases">
        <title>Complete genome of Arthrobacter alpinus strain R3.8.</title>
        <authorList>
            <person name="See-Too W.S."/>
            <person name="Chan K.G."/>
        </authorList>
    </citation>
    <scope>NUCLEOTIDE SEQUENCE [LARGE SCALE GENOMIC DNA]</scope>
    <source>
        <strain evidence="2">R3.8</strain>
    </source>
</reference>
<dbReference type="PATRIC" id="fig|656366.3.peg.1145"/>
<dbReference type="EMBL" id="CP012677">
    <property type="protein sequence ID" value="ALE91889.1"/>
    <property type="molecule type" value="Genomic_DNA"/>
</dbReference>
<dbReference type="KEGG" id="aaq:AOC05_05330"/>
<sequence length="213" mass="22974">MSQTQQITDSTADANIVRLYKTGEDGVLVFREAWVDAEDGSEGGAGEQEIHFVLNHGPVGQQSTSKDTLVATEEEARGLLAGFAAQCLEDGYVDLAREEQFSVVAQFAMKNDRVTDRDKYLEEKAREALIAHLAWRGSGVVEKTEFVAGAHGTGKLNIYILAPDAARAVANIKVCIREEKLDFTKLSIGVAPANDLAAIKGKFTPTGTTVFAL</sequence>
<dbReference type="OrthoDB" id="4966798at2"/>